<gene>
    <name evidence="1" type="ORF">NPIL_621601</name>
</gene>
<keyword evidence="2" id="KW-1185">Reference proteome</keyword>
<comment type="caution">
    <text evidence="1">The sequence shown here is derived from an EMBL/GenBank/DDBJ whole genome shotgun (WGS) entry which is preliminary data.</text>
</comment>
<accession>A0A8X6R1C4</accession>
<name>A0A8X6R1C4_NEPPI</name>
<reference evidence="1" key="1">
    <citation type="submission" date="2020-08" db="EMBL/GenBank/DDBJ databases">
        <title>Multicomponent nature underlies the extraordinary mechanical properties of spider dragline silk.</title>
        <authorList>
            <person name="Kono N."/>
            <person name="Nakamura H."/>
            <person name="Mori M."/>
            <person name="Yoshida Y."/>
            <person name="Ohtoshi R."/>
            <person name="Malay A.D."/>
            <person name="Moran D.A.P."/>
            <person name="Tomita M."/>
            <person name="Numata K."/>
            <person name="Arakawa K."/>
        </authorList>
    </citation>
    <scope>NUCLEOTIDE SEQUENCE</scope>
</reference>
<evidence type="ECO:0000313" key="2">
    <source>
        <dbReference type="Proteomes" id="UP000887013"/>
    </source>
</evidence>
<protein>
    <submittedName>
        <fullName evidence="1">Uncharacterized protein</fullName>
    </submittedName>
</protein>
<dbReference type="Proteomes" id="UP000887013">
    <property type="component" value="Unassembled WGS sequence"/>
</dbReference>
<dbReference type="AlphaFoldDB" id="A0A8X6R1C4"/>
<evidence type="ECO:0000313" key="1">
    <source>
        <dbReference type="EMBL" id="GFU61585.1"/>
    </source>
</evidence>
<proteinExistence type="predicted"/>
<organism evidence="1 2">
    <name type="scientific">Nephila pilipes</name>
    <name type="common">Giant wood spider</name>
    <name type="synonym">Nephila maculata</name>
    <dbReference type="NCBI Taxonomy" id="299642"/>
    <lineage>
        <taxon>Eukaryota</taxon>
        <taxon>Metazoa</taxon>
        <taxon>Ecdysozoa</taxon>
        <taxon>Arthropoda</taxon>
        <taxon>Chelicerata</taxon>
        <taxon>Arachnida</taxon>
        <taxon>Araneae</taxon>
        <taxon>Araneomorphae</taxon>
        <taxon>Entelegynae</taxon>
        <taxon>Araneoidea</taxon>
        <taxon>Nephilidae</taxon>
        <taxon>Nephila</taxon>
    </lineage>
</organism>
<sequence>MCGSRLLQRHVGLNRKAALKSKSEAACLKGGCEQRYTAAAKRRFGRAICSANGWQKRSGQKVVFSGSVAAAKSYLQNIWKRRDLNCYY</sequence>
<dbReference type="EMBL" id="BMAW01040927">
    <property type="protein sequence ID" value="GFU61585.1"/>
    <property type="molecule type" value="Genomic_DNA"/>
</dbReference>